<evidence type="ECO:0000313" key="4">
    <source>
        <dbReference type="Proteomes" id="UP000663992"/>
    </source>
</evidence>
<keyword evidence="4" id="KW-1185">Reference proteome</keyword>
<evidence type="ECO:0000313" key="3">
    <source>
        <dbReference type="EMBL" id="MBN7819667.1"/>
    </source>
</evidence>
<proteinExistence type="predicted"/>
<dbReference type="Proteomes" id="UP000663992">
    <property type="component" value="Unassembled WGS sequence"/>
</dbReference>
<dbReference type="InterPro" id="IPR029058">
    <property type="entry name" value="AB_hydrolase_fold"/>
</dbReference>
<evidence type="ECO:0000256" key="1">
    <source>
        <dbReference type="ARBA" id="ARBA00022801"/>
    </source>
</evidence>
<dbReference type="Pfam" id="PF00326">
    <property type="entry name" value="Peptidase_S9"/>
    <property type="match status" value="1"/>
</dbReference>
<comment type="caution">
    <text evidence="3">The sequence shown here is derived from an EMBL/GenBank/DDBJ whole genome shotgun (WGS) entry which is preliminary data.</text>
</comment>
<dbReference type="EMBL" id="JAFKCS010000005">
    <property type="protein sequence ID" value="MBN7819667.1"/>
    <property type="molecule type" value="Genomic_DNA"/>
</dbReference>
<feature type="domain" description="Peptidase S9 prolyl oligopeptidase catalytic" evidence="2">
    <location>
        <begin position="73"/>
        <end position="267"/>
    </location>
</feature>
<organism evidence="3 4">
    <name type="scientific">Bowmanella yangjiangensis</name>
    <dbReference type="NCBI Taxonomy" id="2811230"/>
    <lineage>
        <taxon>Bacteria</taxon>
        <taxon>Pseudomonadati</taxon>
        <taxon>Pseudomonadota</taxon>
        <taxon>Gammaproteobacteria</taxon>
        <taxon>Alteromonadales</taxon>
        <taxon>Alteromonadaceae</taxon>
        <taxon>Bowmanella</taxon>
    </lineage>
</organism>
<reference evidence="3 4" key="1">
    <citation type="submission" date="2021-03" db="EMBL/GenBank/DDBJ databases">
        <title>novel species isolated from a fishpond in China.</title>
        <authorList>
            <person name="Lu H."/>
            <person name="Cai Z."/>
        </authorList>
    </citation>
    <scope>NUCLEOTIDE SEQUENCE [LARGE SCALE GENOMIC DNA]</scope>
    <source>
        <strain evidence="3 4">Y57</strain>
    </source>
</reference>
<dbReference type="RefSeq" id="WP_206593481.1">
    <property type="nucleotide sequence ID" value="NZ_JAFKCS010000005.1"/>
</dbReference>
<evidence type="ECO:0000259" key="2">
    <source>
        <dbReference type="Pfam" id="PF00326"/>
    </source>
</evidence>
<name>A0ABS3CRC3_9ALTE</name>
<dbReference type="SUPFAM" id="SSF53474">
    <property type="entry name" value="alpha/beta-Hydrolases"/>
    <property type="match status" value="1"/>
</dbReference>
<keyword evidence="1" id="KW-0378">Hydrolase</keyword>
<dbReference type="Gene3D" id="3.40.50.1820">
    <property type="entry name" value="alpha/beta hydrolase"/>
    <property type="match status" value="1"/>
</dbReference>
<sequence>MRFPEERFNRLKQSLDCVDFVYQVDGFNVEGYYLKPKAKPGRKLPVVIYNRGGNGDFGYVVFGKKLDIHAEIASQGFIVIGSQYRGASKHIDSNGFDEFGGADVNDVVALVDIIKQIPDADSENIAMMGWSRGSMQSYLAAKRLANIKALIAVAGVSDVQQALADRPAMEHVYKKRAPDFTNNRQHVQDQRSVAKWAHELPANMPILLLHGDQDERVNVTHSTRLAEILESLERPHKLVIYPGDNHGLTKHRQEMISEVVSWLKTYLQ</sequence>
<dbReference type="PANTHER" id="PTHR42776:SF27">
    <property type="entry name" value="DIPEPTIDYL PEPTIDASE FAMILY MEMBER 6"/>
    <property type="match status" value="1"/>
</dbReference>
<protein>
    <submittedName>
        <fullName evidence="3">S9 family peptidase</fullName>
    </submittedName>
</protein>
<gene>
    <name evidence="3" type="ORF">J0A65_07305</name>
</gene>
<dbReference type="PANTHER" id="PTHR42776">
    <property type="entry name" value="SERINE PEPTIDASE S9 FAMILY MEMBER"/>
    <property type="match status" value="1"/>
</dbReference>
<dbReference type="InterPro" id="IPR001375">
    <property type="entry name" value="Peptidase_S9_cat"/>
</dbReference>
<accession>A0ABS3CRC3</accession>